<dbReference type="EMBL" id="LNQR01000028">
    <property type="protein sequence ID" value="KWT91850.1"/>
    <property type="molecule type" value="Genomic_DNA"/>
</dbReference>
<protein>
    <recommendedName>
        <fullName evidence="3">DUF2283 domain-containing protein</fullName>
    </recommendedName>
</protein>
<dbReference type="Pfam" id="PF10049">
    <property type="entry name" value="DUF2283"/>
    <property type="match status" value="1"/>
</dbReference>
<organism evidence="1 2">
    <name type="scientific">Candidatus Magnetominusculus xianensis</name>
    <dbReference type="NCBI Taxonomy" id="1748249"/>
    <lineage>
        <taxon>Bacteria</taxon>
        <taxon>Pseudomonadati</taxon>
        <taxon>Nitrospirota</taxon>
        <taxon>Nitrospiria</taxon>
        <taxon>Nitrospirales</taxon>
        <taxon>Nitrospiraceae</taxon>
        <taxon>Candidatus Magnetominusculus</taxon>
    </lineage>
</organism>
<accession>A0ABR5SHY9</accession>
<name>A0ABR5SHY9_9BACT</name>
<comment type="caution">
    <text evidence="1">The sequence shown here is derived from an EMBL/GenBank/DDBJ whole genome shotgun (WGS) entry which is preliminary data.</text>
</comment>
<gene>
    <name evidence="1" type="ORF">ASN18_0752</name>
</gene>
<reference evidence="1 2" key="1">
    <citation type="submission" date="2015-11" db="EMBL/GenBank/DDBJ databases">
        <authorList>
            <person name="Lin W."/>
        </authorList>
    </citation>
    <scope>NUCLEOTIDE SEQUENCE [LARGE SCALE GENOMIC DNA]</scope>
    <source>
        <strain evidence="1 2">HCH-1</strain>
    </source>
</reference>
<dbReference type="InterPro" id="IPR019270">
    <property type="entry name" value="DUF2283"/>
</dbReference>
<sequence length="75" mass="8536">MESIKILEKKENFNWDYDQEADVLYISVGEPEKALGIDIGEGVIMRYVEDSSELVGLTIVGIKERFLKGLKNRVC</sequence>
<keyword evidence="2" id="KW-1185">Reference proteome</keyword>
<proteinExistence type="predicted"/>
<evidence type="ECO:0008006" key="3">
    <source>
        <dbReference type="Google" id="ProtNLM"/>
    </source>
</evidence>
<evidence type="ECO:0000313" key="1">
    <source>
        <dbReference type="EMBL" id="KWT91850.1"/>
    </source>
</evidence>
<evidence type="ECO:0000313" key="2">
    <source>
        <dbReference type="Proteomes" id="UP000060487"/>
    </source>
</evidence>
<dbReference type="Proteomes" id="UP000060487">
    <property type="component" value="Unassembled WGS sequence"/>
</dbReference>
<dbReference type="RefSeq" id="WP_085051278.1">
    <property type="nucleotide sequence ID" value="NZ_LNQR01000028.1"/>
</dbReference>